<keyword evidence="3 4" id="KW-0472">Membrane</keyword>
<dbReference type="PANTHER" id="PTHR11360:SF284">
    <property type="entry name" value="EG:103B4.3 PROTEIN-RELATED"/>
    <property type="match status" value="1"/>
</dbReference>
<dbReference type="AlphaFoldDB" id="A0A172YE94"/>
<dbReference type="InterPro" id="IPR020846">
    <property type="entry name" value="MFS_dom"/>
</dbReference>
<dbReference type="PROSITE" id="PS50850">
    <property type="entry name" value="MFS"/>
    <property type="match status" value="1"/>
</dbReference>
<evidence type="ECO:0000256" key="2">
    <source>
        <dbReference type="ARBA" id="ARBA00022989"/>
    </source>
</evidence>
<feature type="transmembrane region" description="Helical" evidence="4">
    <location>
        <begin position="255"/>
        <end position="274"/>
    </location>
</feature>
<dbReference type="PANTHER" id="PTHR11360">
    <property type="entry name" value="MONOCARBOXYLATE TRANSPORTER"/>
    <property type="match status" value="1"/>
</dbReference>
<dbReference type="Pfam" id="PF07690">
    <property type="entry name" value="MFS_1"/>
    <property type="match status" value="1"/>
</dbReference>
<organism evidence="6 7">
    <name type="scientific">Halotalea alkalilenta</name>
    <dbReference type="NCBI Taxonomy" id="376489"/>
    <lineage>
        <taxon>Bacteria</taxon>
        <taxon>Pseudomonadati</taxon>
        <taxon>Pseudomonadota</taxon>
        <taxon>Gammaproteobacteria</taxon>
        <taxon>Oceanospirillales</taxon>
        <taxon>Halomonadaceae</taxon>
        <taxon>Halotalea</taxon>
    </lineage>
</organism>
<dbReference type="GO" id="GO:0022857">
    <property type="term" value="F:transmembrane transporter activity"/>
    <property type="evidence" value="ECO:0007669"/>
    <property type="project" value="InterPro"/>
</dbReference>
<dbReference type="EMBL" id="CP015243">
    <property type="protein sequence ID" value="ANF57591.1"/>
    <property type="molecule type" value="Genomic_DNA"/>
</dbReference>
<evidence type="ECO:0000313" key="7">
    <source>
        <dbReference type="Proteomes" id="UP000077875"/>
    </source>
</evidence>
<feature type="transmembrane region" description="Helical" evidence="4">
    <location>
        <begin position="225"/>
        <end position="243"/>
    </location>
</feature>
<keyword evidence="1 4" id="KW-0812">Transmembrane</keyword>
<sequence>MSTGTTTSEVRSYWRILLAAMIGTGCGLLSITFYTQGLFFQPVTAEFGWTRAEFFTSYMILMLLGVVTGPLAGKLVSRFGVLRVGLFGLFGHFLGYLLLALNPGSLVLWYLSYAALSILAAGSLPITWTALVSQYFRVRLGLAIGITMSGTGVAAALAPLYVRFGLDTFGWRWTYASLGLIAWVLASIVVLSFIRSSGPAQTRRPPPPAVLDGLSPRQAYRSYRFWFINLAVFVISLAVGGLVPNFAPLLAEKGIAASDTGTVVSLLGVAIIVGRLSAGYFMDRMWAPLVCAIYFSGSVVGIACLLMPAPLSLGTVGFAAVMAGLALGAELDIIAYITRRYFGSKHYSEIFGGVYVFFAVGVGIAASAWGFLVDWTGNYDPILVASIGLIVFANALILMLGRYPESASFSRSAEAP</sequence>
<evidence type="ECO:0000256" key="3">
    <source>
        <dbReference type="ARBA" id="ARBA00023136"/>
    </source>
</evidence>
<feature type="transmembrane region" description="Helical" evidence="4">
    <location>
        <begin position="173"/>
        <end position="194"/>
    </location>
</feature>
<keyword evidence="2 4" id="KW-1133">Transmembrane helix</keyword>
<dbReference type="STRING" id="376489.A5892_09040"/>
<evidence type="ECO:0000256" key="4">
    <source>
        <dbReference type="SAM" id="Phobius"/>
    </source>
</evidence>
<reference evidence="6 7" key="1">
    <citation type="submission" date="2016-04" db="EMBL/GenBank/DDBJ databases">
        <title>Complete Genome Sequence of Halotalea alkalilenta IHB B 13600.</title>
        <authorList>
            <person name="Swarnkar M.K."/>
            <person name="Sharma A."/>
            <person name="Kaushal K."/>
            <person name="Soni R."/>
            <person name="Rana S."/>
            <person name="Singh A.K."/>
            <person name="Gulati A."/>
        </authorList>
    </citation>
    <scope>NUCLEOTIDE SEQUENCE [LARGE SCALE GENOMIC DNA]</scope>
    <source>
        <strain evidence="6 7">IHB B 13600</strain>
    </source>
</reference>
<dbReference type="InterPro" id="IPR036259">
    <property type="entry name" value="MFS_trans_sf"/>
</dbReference>
<dbReference type="RefSeq" id="WP_064122531.1">
    <property type="nucleotide sequence ID" value="NZ_CP015243.1"/>
</dbReference>
<feature type="transmembrane region" description="Helical" evidence="4">
    <location>
        <begin position="107"/>
        <end position="128"/>
    </location>
</feature>
<proteinExistence type="predicted"/>
<feature type="transmembrane region" description="Helical" evidence="4">
    <location>
        <begin position="12"/>
        <end position="34"/>
    </location>
</feature>
<feature type="transmembrane region" description="Helical" evidence="4">
    <location>
        <begin position="140"/>
        <end position="161"/>
    </location>
</feature>
<feature type="transmembrane region" description="Helical" evidence="4">
    <location>
        <begin position="350"/>
        <end position="370"/>
    </location>
</feature>
<dbReference type="InterPro" id="IPR050327">
    <property type="entry name" value="Proton-linked_MCT"/>
</dbReference>
<feature type="transmembrane region" description="Helical" evidence="4">
    <location>
        <begin position="80"/>
        <end position="101"/>
    </location>
</feature>
<keyword evidence="7" id="KW-1185">Reference proteome</keyword>
<feature type="transmembrane region" description="Helical" evidence="4">
    <location>
        <begin position="382"/>
        <end position="401"/>
    </location>
</feature>
<gene>
    <name evidence="6" type="ORF">A5892_09040</name>
</gene>
<dbReference type="SUPFAM" id="SSF103473">
    <property type="entry name" value="MFS general substrate transporter"/>
    <property type="match status" value="1"/>
</dbReference>
<dbReference type="CDD" id="cd17355">
    <property type="entry name" value="MFS_YcxA_like"/>
    <property type="match status" value="1"/>
</dbReference>
<protein>
    <recommendedName>
        <fullName evidence="5">Major facilitator superfamily (MFS) profile domain-containing protein</fullName>
    </recommendedName>
</protein>
<dbReference type="Proteomes" id="UP000077875">
    <property type="component" value="Chromosome"/>
</dbReference>
<evidence type="ECO:0000256" key="1">
    <source>
        <dbReference type="ARBA" id="ARBA00022692"/>
    </source>
</evidence>
<feature type="transmembrane region" description="Helical" evidence="4">
    <location>
        <begin position="54"/>
        <end position="73"/>
    </location>
</feature>
<feature type="transmembrane region" description="Helical" evidence="4">
    <location>
        <begin position="286"/>
        <end position="309"/>
    </location>
</feature>
<evidence type="ECO:0000259" key="5">
    <source>
        <dbReference type="PROSITE" id="PS50850"/>
    </source>
</evidence>
<dbReference type="KEGG" id="haa:A5892_09040"/>
<dbReference type="Gene3D" id="1.20.1250.20">
    <property type="entry name" value="MFS general substrate transporter like domains"/>
    <property type="match status" value="2"/>
</dbReference>
<accession>A0A172YE94</accession>
<feature type="domain" description="Major facilitator superfamily (MFS) profile" evidence="5">
    <location>
        <begin position="16"/>
        <end position="405"/>
    </location>
</feature>
<dbReference type="InterPro" id="IPR011701">
    <property type="entry name" value="MFS"/>
</dbReference>
<feature type="transmembrane region" description="Helical" evidence="4">
    <location>
        <begin position="315"/>
        <end position="338"/>
    </location>
</feature>
<name>A0A172YE94_9GAMM</name>
<evidence type="ECO:0000313" key="6">
    <source>
        <dbReference type="EMBL" id="ANF57591.1"/>
    </source>
</evidence>